<evidence type="ECO:0000256" key="3">
    <source>
        <dbReference type="SAM" id="MobiDB-lite"/>
    </source>
</evidence>
<organism evidence="5 6">
    <name type="scientific">Meleagris gallopavo</name>
    <name type="common">Wild turkey</name>
    <dbReference type="NCBI Taxonomy" id="9103"/>
    <lineage>
        <taxon>Eukaryota</taxon>
        <taxon>Metazoa</taxon>
        <taxon>Chordata</taxon>
        <taxon>Craniata</taxon>
        <taxon>Vertebrata</taxon>
        <taxon>Euteleostomi</taxon>
        <taxon>Archelosauria</taxon>
        <taxon>Archosauria</taxon>
        <taxon>Dinosauria</taxon>
        <taxon>Saurischia</taxon>
        <taxon>Theropoda</taxon>
        <taxon>Coelurosauria</taxon>
        <taxon>Aves</taxon>
        <taxon>Neognathae</taxon>
        <taxon>Galloanserae</taxon>
        <taxon>Galliformes</taxon>
        <taxon>Phasianidae</taxon>
        <taxon>Meleagridinae</taxon>
        <taxon>Meleagris</taxon>
    </lineage>
</organism>
<proteinExistence type="inferred from homology"/>
<feature type="compositionally biased region" description="Polar residues" evidence="3">
    <location>
        <begin position="337"/>
        <end position="350"/>
    </location>
</feature>
<reference evidence="5 6" key="1">
    <citation type="journal article" date="2010" name="PLoS Biol.">
        <title>Multi-platform next-generation sequencing of the domestic turkey (Meleagris gallopavo): genome assembly and analysis.</title>
        <authorList>
            <person name="Dalloul R.A."/>
            <person name="Long J.A."/>
            <person name="Zimin A.V."/>
            <person name="Aslam L."/>
            <person name="Beal K."/>
            <person name="Blomberg L.A."/>
            <person name="Bouffard P."/>
            <person name="Burt D.W."/>
            <person name="Crasta O."/>
            <person name="Crooijmans R.P."/>
            <person name="Cooper K."/>
            <person name="Coulombe R.A."/>
            <person name="De S."/>
            <person name="Delany M.E."/>
            <person name="Dodgson J.B."/>
            <person name="Dong J.J."/>
            <person name="Evans C."/>
            <person name="Frederickson K.M."/>
            <person name="Flicek P."/>
            <person name="Florea L."/>
            <person name="Folkerts O."/>
            <person name="Groenen M.A."/>
            <person name="Harkins T.T."/>
            <person name="Herrero J."/>
            <person name="Hoffmann S."/>
            <person name="Megens H.J."/>
            <person name="Jiang A."/>
            <person name="de Jong P."/>
            <person name="Kaiser P."/>
            <person name="Kim H."/>
            <person name="Kim K.W."/>
            <person name="Kim S."/>
            <person name="Langenberger D."/>
            <person name="Lee M.K."/>
            <person name="Lee T."/>
            <person name="Mane S."/>
            <person name="Marcais G."/>
            <person name="Marz M."/>
            <person name="McElroy A.P."/>
            <person name="Modise T."/>
            <person name="Nefedov M."/>
            <person name="Notredame C."/>
            <person name="Paton I.R."/>
            <person name="Payne W.S."/>
            <person name="Pertea G."/>
            <person name="Prickett D."/>
            <person name="Puiu D."/>
            <person name="Qioa D."/>
            <person name="Raineri E."/>
            <person name="Ruffier M."/>
            <person name="Salzberg S.L."/>
            <person name="Schatz M.C."/>
            <person name="Scheuring C."/>
            <person name="Schmidt C.J."/>
            <person name="Schroeder S."/>
            <person name="Searle S.M."/>
            <person name="Smith E.J."/>
            <person name="Smith J."/>
            <person name="Sonstegard T.S."/>
            <person name="Stadler P.F."/>
            <person name="Tafer H."/>
            <person name="Tu Z.J."/>
            <person name="Van Tassell C.P."/>
            <person name="Vilella A.J."/>
            <person name="Williams K.P."/>
            <person name="Yorke J.A."/>
            <person name="Zhang L."/>
            <person name="Zhang H.B."/>
            <person name="Zhang X."/>
            <person name="Zhang Y."/>
            <person name="Reed K.M."/>
        </authorList>
    </citation>
    <scope>NUCLEOTIDE SEQUENCE [LARGE SCALE GENOMIC DNA]</scope>
</reference>
<keyword evidence="2" id="KW-0819">tRNA processing</keyword>
<evidence type="ECO:0000259" key="4">
    <source>
        <dbReference type="Pfam" id="PF12928"/>
    </source>
</evidence>
<evidence type="ECO:0000313" key="6">
    <source>
        <dbReference type="Proteomes" id="UP000001645"/>
    </source>
</evidence>
<reference evidence="5" key="2">
    <citation type="submission" date="2025-08" db="UniProtKB">
        <authorList>
            <consortium name="Ensembl"/>
        </authorList>
    </citation>
    <scope>IDENTIFICATION</scope>
</reference>
<evidence type="ECO:0000256" key="1">
    <source>
        <dbReference type="ARBA" id="ARBA00005736"/>
    </source>
</evidence>
<dbReference type="AlphaFoldDB" id="A0A803XVI2"/>
<gene>
    <name evidence="5" type="primary">TSEN54</name>
</gene>
<dbReference type="OrthoDB" id="408683at2759"/>
<feature type="region of interest" description="Disordered" evidence="3">
    <location>
        <begin position="307"/>
        <end position="351"/>
    </location>
</feature>
<feature type="compositionally biased region" description="Basic residues" evidence="3">
    <location>
        <begin position="246"/>
        <end position="257"/>
    </location>
</feature>
<dbReference type="Ensembl" id="ENSMGAT00000025715.1">
    <property type="protein sequence ID" value="ENSMGAP00000023528.1"/>
    <property type="gene ID" value="ENSMGAG00000009556.3"/>
</dbReference>
<dbReference type="Bgee" id="ENSMGAG00000009556">
    <property type="expression patterns" value="Expressed in thymus and 17 other cell types or tissues"/>
</dbReference>
<dbReference type="Proteomes" id="UP000001645">
    <property type="component" value="Chromosome 20"/>
</dbReference>
<dbReference type="GO" id="GO:0000379">
    <property type="term" value="P:tRNA-type intron splice site recognition and cleavage"/>
    <property type="evidence" value="ECO:0007669"/>
    <property type="project" value="TreeGrafter"/>
</dbReference>
<dbReference type="PANTHER" id="PTHR21027">
    <property type="entry name" value="TRNA-SPLICING ENDONUCLEASE SUBUNIT SEN54"/>
    <property type="match status" value="1"/>
</dbReference>
<evidence type="ECO:0000256" key="2">
    <source>
        <dbReference type="ARBA" id="ARBA00022694"/>
    </source>
</evidence>
<keyword evidence="6" id="KW-1185">Reference proteome</keyword>
<feature type="domain" description="tRNA-splicing endonuclease subunit Sen54 N-terminal" evidence="4">
    <location>
        <begin position="118"/>
        <end position="184"/>
    </location>
</feature>
<dbReference type="PANTHER" id="PTHR21027:SF1">
    <property type="entry name" value="TRNA-SPLICING ENDONUCLEASE SUBUNIT SEN54"/>
    <property type="match status" value="1"/>
</dbReference>
<dbReference type="InParanoid" id="A0A803XVI2"/>
<dbReference type="InterPro" id="IPR024336">
    <property type="entry name" value="tRNA_splic_suSen54_N"/>
</dbReference>
<feature type="compositionally biased region" description="Basic and acidic residues" evidence="3">
    <location>
        <begin position="269"/>
        <end position="280"/>
    </location>
</feature>
<evidence type="ECO:0000313" key="5">
    <source>
        <dbReference type="Ensembl" id="ENSMGAP00000023528.1"/>
    </source>
</evidence>
<accession>A0A803XVI2</accession>
<protein>
    <submittedName>
        <fullName evidence="5">tRNA splicing endonuclease subunit 54</fullName>
    </submittedName>
</protein>
<sequence length="585" mass="66342">MSAPVSSSAVLEPASRAQPSLRLRCCLPHPAQPWLWDPPQRRHGSLEATWPSLRRTSAPGANCHGPHQLFAQFLYVGGSERLRRNRAPRRSCGQKEFAPDGSAEQDERLRLCLEEQWRQLAEERVERPENLVKAVWKPEQGIVELESPAGKFWHTMGFSERGKQCLLPEEALYLLECGSLQLFYKDVPMSVQEAYEILLSQEAMSLLHYQVFSHLKQLGYIVLRFNPSTVLSSCERQLNLESRCKSSGKHHHKRRRSSSPGSREKKHKVSEDLPKAEGTCEKGGHDCGELSCVPLDEKPLSEQLKELDTGNGEEQSVTSNSVPLDTGRKNVPGPSWSLGTGDQKASSTGTHAPRWDFTTIFLPNVAPDQPCIHLPSPDNKLLPENVPGREVDAASWCRRVNQKQEKLLQKEREQQEKESKYKSSINFDREVRCCINWQEYKALLRWRSQQRVWRQPPHLWGQAVTPLLQPEEATSFAAVRQQISVLQPSHILDGASRLQEDLESIKIDFNVYQADAVAKFKKTNPGKPYVRMCVQSFDEQVPSLRALKQVTYQSGDVPVVFALADHGEIAFYSLKEFKLPVDANY</sequence>
<feature type="region of interest" description="Disordered" evidence="3">
    <location>
        <begin position="243"/>
        <end position="280"/>
    </location>
</feature>
<dbReference type="GO" id="GO:0000214">
    <property type="term" value="C:tRNA-intron endonuclease complex"/>
    <property type="evidence" value="ECO:0007669"/>
    <property type="project" value="TreeGrafter"/>
</dbReference>
<dbReference type="InterPro" id="IPR024337">
    <property type="entry name" value="tRNA_splic_suSen54"/>
</dbReference>
<reference evidence="5" key="3">
    <citation type="submission" date="2025-09" db="UniProtKB">
        <authorList>
            <consortium name="Ensembl"/>
        </authorList>
    </citation>
    <scope>IDENTIFICATION</scope>
</reference>
<feature type="compositionally biased region" description="Polar residues" evidence="3">
    <location>
        <begin position="312"/>
        <end position="323"/>
    </location>
</feature>
<dbReference type="GeneTree" id="ENSGT00390000004214"/>
<comment type="similarity">
    <text evidence="1">Belongs to the SEN54 family.</text>
</comment>
<name>A0A803XVI2_MELGA</name>
<dbReference type="Pfam" id="PF12928">
    <property type="entry name" value="tRNA_int_end_N2"/>
    <property type="match status" value="1"/>
</dbReference>